<dbReference type="SUPFAM" id="SSF52540">
    <property type="entry name" value="P-loop containing nucleoside triphosphate hydrolases"/>
    <property type="match status" value="1"/>
</dbReference>
<feature type="transmembrane region" description="Helical" evidence="5">
    <location>
        <begin position="101"/>
        <end position="118"/>
    </location>
</feature>
<reference evidence="7" key="1">
    <citation type="submission" date="2024-05" db="EMBL/GenBank/DDBJ databases">
        <title>Whole genome shotgun sequence of Streptomyces violascens NBRC 12920.</title>
        <authorList>
            <person name="Komaki H."/>
            <person name="Tamura T."/>
        </authorList>
    </citation>
    <scope>NUCLEOTIDE SEQUENCE</scope>
    <source>
        <strain evidence="7">NBRC 12920</strain>
    </source>
</reference>
<proteinExistence type="predicted"/>
<feature type="region of interest" description="Disordered" evidence="4">
    <location>
        <begin position="542"/>
        <end position="584"/>
    </location>
</feature>
<feature type="compositionally biased region" description="Acidic residues" evidence="4">
    <location>
        <begin position="561"/>
        <end position="584"/>
    </location>
</feature>
<evidence type="ECO:0000256" key="5">
    <source>
        <dbReference type="SAM" id="Phobius"/>
    </source>
</evidence>
<evidence type="ECO:0000259" key="6">
    <source>
        <dbReference type="PROSITE" id="PS50901"/>
    </source>
</evidence>
<name>A0ABQ3QR34_9ACTN</name>
<gene>
    <name evidence="7" type="ORF">Sviol_41130</name>
</gene>
<accession>A0ABQ3QR34</accession>
<dbReference type="InterPro" id="IPR002543">
    <property type="entry name" value="FtsK_dom"/>
</dbReference>
<evidence type="ECO:0000313" key="8">
    <source>
        <dbReference type="Proteomes" id="UP001050808"/>
    </source>
</evidence>
<organism evidence="7 8">
    <name type="scientific">Streptomyces violascens</name>
    <dbReference type="NCBI Taxonomy" id="67381"/>
    <lineage>
        <taxon>Bacteria</taxon>
        <taxon>Bacillati</taxon>
        <taxon>Actinomycetota</taxon>
        <taxon>Actinomycetes</taxon>
        <taxon>Kitasatosporales</taxon>
        <taxon>Streptomycetaceae</taxon>
        <taxon>Streptomyces</taxon>
    </lineage>
</organism>
<feature type="transmembrane region" description="Helical" evidence="5">
    <location>
        <begin position="69"/>
        <end position="89"/>
    </location>
</feature>
<protein>
    <submittedName>
        <fullName evidence="7">Sporulation protein SsgA</fullName>
    </submittedName>
</protein>
<dbReference type="Proteomes" id="UP001050808">
    <property type="component" value="Unassembled WGS sequence"/>
</dbReference>
<evidence type="ECO:0000256" key="4">
    <source>
        <dbReference type="SAM" id="MobiDB-lite"/>
    </source>
</evidence>
<feature type="region of interest" description="Disordered" evidence="4">
    <location>
        <begin position="1"/>
        <end position="24"/>
    </location>
</feature>
<evidence type="ECO:0000256" key="3">
    <source>
        <dbReference type="PROSITE-ProRule" id="PRU00289"/>
    </source>
</evidence>
<keyword evidence="5" id="KW-1133">Transmembrane helix</keyword>
<comment type="caution">
    <text evidence="7">The sequence shown here is derived from an EMBL/GenBank/DDBJ whole genome shotgun (WGS) entry which is preliminary data.</text>
</comment>
<keyword evidence="8" id="KW-1185">Reference proteome</keyword>
<keyword evidence="1 3" id="KW-0547">Nucleotide-binding</keyword>
<feature type="domain" description="FtsK" evidence="6">
    <location>
        <begin position="254"/>
        <end position="459"/>
    </location>
</feature>
<dbReference type="PANTHER" id="PTHR22683:SF41">
    <property type="entry name" value="DNA TRANSLOCASE FTSK"/>
    <property type="match status" value="1"/>
</dbReference>
<dbReference type="NCBIfam" id="NF041214">
    <property type="entry name" value="plasmid_TraB"/>
    <property type="match status" value="1"/>
</dbReference>
<sequence>MEVTGVGDKSVEQQNEEQHEEQLKGESALAGVGKYLLHRAKPHLPPWLGVVGTGIAGEGAHLMWADSPWGAAGLTLASVALTGATWWAARGTTAQRRLHSAITVAAGSVWVTAAALSGPISHPVIDLFAMGGPVLALSWNVRMVMRRNTDPVGESSDKGLLEKVGLARTKLGNAKVEPNKVTVPYALPAGEATNDDVSKALPRIASGLDVPTTAVRYRPDPDSARKGEIVIVPNDMLKEVIWYPGPSAPGGSIAEPLVIGVYDDGRELRLTLPQAIHLLVMGVTGSGKTEAALDVMAEVLTRRDVAVWLSDPKRGQDLGEAFGACDWVVTTQDGAAVMIAAFEAVIPARQLWLGSHGYRSWEPAAAKTQDDPAHTCRQDRTACGCPGMPYLIGWFEEAANTLRAVDDDAFTGIAQEARSAGASLVVSMQRASGYQISTDTRASLPSALCMGVDERDAGFALPSEVLDAGANPGAWGNKRPGYCYLVQAGVDEELWSTPSRTFRNNPVTLEWVTREFASVRMAVDEVTATAAASVAGQIYTDRQGPTAAPATEGGPQRAAGTDDDDMTNGEPLVDPEDEGIDPEAELPEATDAPMFGAPAGTTPDDPKAAMEEILRHFEAKGQMVIQTKDVMEHCDKLGRSRPWVAAELGRLGREGRLVPAGGHKYRITPALTNA</sequence>
<keyword evidence="5" id="KW-0812">Transmembrane</keyword>
<evidence type="ECO:0000256" key="2">
    <source>
        <dbReference type="ARBA" id="ARBA00022840"/>
    </source>
</evidence>
<evidence type="ECO:0000256" key="1">
    <source>
        <dbReference type="ARBA" id="ARBA00022741"/>
    </source>
</evidence>
<dbReference type="InterPro" id="IPR027417">
    <property type="entry name" value="P-loop_NTPase"/>
</dbReference>
<dbReference type="PANTHER" id="PTHR22683">
    <property type="entry name" value="SPORULATION PROTEIN RELATED"/>
    <property type="match status" value="1"/>
</dbReference>
<dbReference type="EMBL" id="BNDY01000014">
    <property type="protein sequence ID" value="GHI39705.1"/>
    <property type="molecule type" value="Genomic_DNA"/>
</dbReference>
<dbReference type="PROSITE" id="PS50901">
    <property type="entry name" value="FTSK"/>
    <property type="match status" value="1"/>
</dbReference>
<dbReference type="InterPro" id="IPR050206">
    <property type="entry name" value="FtsK/SpoIIIE/SftA"/>
</dbReference>
<dbReference type="Gene3D" id="3.40.50.300">
    <property type="entry name" value="P-loop containing nucleotide triphosphate hydrolases"/>
    <property type="match status" value="1"/>
</dbReference>
<evidence type="ECO:0000313" key="7">
    <source>
        <dbReference type="EMBL" id="GHI39705.1"/>
    </source>
</evidence>
<keyword evidence="2 3" id="KW-0067">ATP-binding</keyword>
<keyword evidence="5" id="KW-0472">Membrane</keyword>
<feature type="binding site" evidence="3">
    <location>
        <begin position="282"/>
        <end position="289"/>
    </location>
    <ligand>
        <name>ATP</name>
        <dbReference type="ChEBI" id="CHEBI:30616"/>
    </ligand>
</feature>